<dbReference type="Proteomes" id="UP001150603">
    <property type="component" value="Unassembled WGS sequence"/>
</dbReference>
<gene>
    <name evidence="1" type="ORF">FBU59_004131</name>
</gene>
<proteinExistence type="predicted"/>
<reference evidence="1" key="1">
    <citation type="submission" date="2022-07" db="EMBL/GenBank/DDBJ databases">
        <title>Phylogenomic reconstructions and comparative analyses of Kickxellomycotina fungi.</title>
        <authorList>
            <person name="Reynolds N.K."/>
            <person name="Stajich J.E."/>
            <person name="Barry K."/>
            <person name="Grigoriev I.V."/>
            <person name="Crous P."/>
            <person name="Smith M.E."/>
        </authorList>
    </citation>
    <scope>NUCLEOTIDE SEQUENCE</scope>
    <source>
        <strain evidence="1">NRRL 5244</strain>
    </source>
</reference>
<name>A0ACC1J692_9FUNG</name>
<keyword evidence="2" id="KW-1185">Reference proteome</keyword>
<accession>A0ACC1J692</accession>
<comment type="caution">
    <text evidence="1">The sequence shown here is derived from an EMBL/GenBank/DDBJ whole genome shotgun (WGS) entry which is preliminary data.</text>
</comment>
<dbReference type="EMBL" id="JANBPW010002854">
    <property type="protein sequence ID" value="KAJ1939413.1"/>
    <property type="molecule type" value="Genomic_DNA"/>
</dbReference>
<sequence>MHHPALDAGMRFECVLEAPTAAAQKVDEPALTYLNKGQLYGISLQDRTHSEEFFSTTLRITFHEDSHRKGASTYWNFWLNQQENPRTARAVELDKAGSLGVIAAESRLFDRVTFQWQGRRGAKVMIRFNCLSTDFSRIKGVKGIPLRIHLDTCQAIPSHTPRLSINQTVTDFTTSISQLSSPITSMASTSAAAAAAAHVAPVAQTTRSLPGLSGADDPSSAANGGAAGLDPPSSSTAASFPSIPMVSSSGLTAGKIVERCYARVKLFRDKGAERKNKDDQRHMDKMWEKHKAKHALNNSSKSHQQQFNEFSMSFATVQPVTGFIEYTMTGDDCDNEEPMPVDELWAT</sequence>
<evidence type="ECO:0000313" key="1">
    <source>
        <dbReference type="EMBL" id="KAJ1939413.1"/>
    </source>
</evidence>
<protein>
    <submittedName>
        <fullName evidence="1">Uncharacterized protein</fullName>
    </submittedName>
</protein>
<evidence type="ECO:0000313" key="2">
    <source>
        <dbReference type="Proteomes" id="UP001150603"/>
    </source>
</evidence>
<organism evidence="1 2">
    <name type="scientific">Linderina macrospora</name>
    <dbReference type="NCBI Taxonomy" id="4868"/>
    <lineage>
        <taxon>Eukaryota</taxon>
        <taxon>Fungi</taxon>
        <taxon>Fungi incertae sedis</taxon>
        <taxon>Zoopagomycota</taxon>
        <taxon>Kickxellomycotina</taxon>
        <taxon>Kickxellomycetes</taxon>
        <taxon>Kickxellales</taxon>
        <taxon>Kickxellaceae</taxon>
        <taxon>Linderina</taxon>
    </lineage>
</organism>
<feature type="non-terminal residue" evidence="1">
    <location>
        <position position="347"/>
    </location>
</feature>